<feature type="transmembrane region" description="Helical" evidence="2">
    <location>
        <begin position="123"/>
        <end position="144"/>
    </location>
</feature>
<feature type="compositionally biased region" description="Basic and acidic residues" evidence="1">
    <location>
        <begin position="305"/>
        <end position="316"/>
    </location>
</feature>
<keyword evidence="4" id="KW-1185">Reference proteome</keyword>
<feature type="compositionally biased region" description="Acidic residues" evidence="1">
    <location>
        <begin position="339"/>
        <end position="350"/>
    </location>
</feature>
<protein>
    <submittedName>
        <fullName evidence="3">Uncharacterized protein</fullName>
    </submittedName>
</protein>
<organism evidence="3 4">
    <name type="scientific">Aduncisulcus paluster</name>
    <dbReference type="NCBI Taxonomy" id="2918883"/>
    <lineage>
        <taxon>Eukaryota</taxon>
        <taxon>Metamonada</taxon>
        <taxon>Carpediemonas-like organisms</taxon>
        <taxon>Aduncisulcus</taxon>
    </lineage>
</organism>
<dbReference type="EMBL" id="BQXS01000117">
    <property type="protein sequence ID" value="GKT28003.1"/>
    <property type="molecule type" value="Genomic_DNA"/>
</dbReference>
<feature type="transmembrane region" description="Helical" evidence="2">
    <location>
        <begin position="92"/>
        <end position="111"/>
    </location>
</feature>
<feature type="transmembrane region" description="Helical" evidence="2">
    <location>
        <begin position="56"/>
        <end position="80"/>
    </location>
</feature>
<keyword evidence="2" id="KW-0812">Transmembrane</keyword>
<feature type="transmembrane region" description="Helical" evidence="2">
    <location>
        <begin position="222"/>
        <end position="249"/>
    </location>
</feature>
<keyword evidence="2" id="KW-0472">Membrane</keyword>
<dbReference type="Proteomes" id="UP001057375">
    <property type="component" value="Unassembled WGS sequence"/>
</dbReference>
<proteinExistence type="predicted"/>
<accession>A0ABQ5K615</accession>
<evidence type="ECO:0000313" key="4">
    <source>
        <dbReference type="Proteomes" id="UP001057375"/>
    </source>
</evidence>
<evidence type="ECO:0000256" key="1">
    <source>
        <dbReference type="SAM" id="MobiDB-lite"/>
    </source>
</evidence>
<keyword evidence="2" id="KW-1133">Transmembrane helix</keyword>
<sequence>MSISETIRSVVSSFEDSDAFEILNIPLTISKTFLNFLKTLIYVYNFRKSHESNLNWLYCLFWSYLFCNAVGFILAIILPTASLPFLANPRGVLVHIAGFVSIYLLPGDVVYRMLDNIKRLPNIMLVFVVALRADLLASTPLRIAKAIFAAWGKDVLDCTVSDHIAILIVILGCSVAIASGLDIMRHVESLIGKRVTPPAGLCDVNCVADHYQITHTAWMMGLAYILTVVPFGGEALIGKPMVLVTIYYYVLAARFMFKIIFPRHTALIFGPINTIFRKIFLAYMKMCNLITFKLDQMARKKAEELSKKAASKEPAGKKKKDIVNSGSEPLISPGKDEEPTNPDESESSES</sequence>
<comment type="caution">
    <text evidence="3">The sequence shown here is derived from an EMBL/GenBank/DDBJ whole genome shotgun (WGS) entry which is preliminary data.</text>
</comment>
<feature type="transmembrane region" description="Helical" evidence="2">
    <location>
        <begin position="164"/>
        <end position="184"/>
    </location>
</feature>
<feature type="transmembrane region" description="Helical" evidence="2">
    <location>
        <begin position="255"/>
        <end position="276"/>
    </location>
</feature>
<feature type="region of interest" description="Disordered" evidence="1">
    <location>
        <begin position="305"/>
        <end position="350"/>
    </location>
</feature>
<evidence type="ECO:0000256" key="2">
    <source>
        <dbReference type="SAM" id="Phobius"/>
    </source>
</evidence>
<name>A0ABQ5K615_9EUKA</name>
<evidence type="ECO:0000313" key="3">
    <source>
        <dbReference type="EMBL" id="GKT28003.1"/>
    </source>
</evidence>
<reference evidence="3" key="1">
    <citation type="submission" date="2022-03" db="EMBL/GenBank/DDBJ databases">
        <title>Draft genome sequence of Aduncisulcus paluster, a free-living microaerophilic Fornicata.</title>
        <authorList>
            <person name="Yuyama I."/>
            <person name="Kume K."/>
            <person name="Tamura T."/>
            <person name="Inagaki Y."/>
            <person name="Hashimoto T."/>
        </authorList>
    </citation>
    <scope>NUCLEOTIDE SEQUENCE</scope>
    <source>
        <strain evidence="3">NY0171</strain>
    </source>
</reference>
<gene>
    <name evidence="3" type="ORF">ADUPG1_000350</name>
</gene>